<evidence type="ECO:0000256" key="4">
    <source>
        <dbReference type="ARBA" id="ARBA00022490"/>
    </source>
</evidence>
<gene>
    <name evidence="7" type="ORF">AAC691_18615</name>
</gene>
<dbReference type="Proteomes" id="UP001449795">
    <property type="component" value="Chromosome"/>
</dbReference>
<evidence type="ECO:0000256" key="5">
    <source>
        <dbReference type="SAM" id="MobiDB-lite"/>
    </source>
</evidence>
<organism evidence="7 8">
    <name type="scientific">Nguyenibacter vanlangensis</name>
    <dbReference type="NCBI Taxonomy" id="1216886"/>
    <lineage>
        <taxon>Bacteria</taxon>
        <taxon>Pseudomonadati</taxon>
        <taxon>Pseudomonadota</taxon>
        <taxon>Alphaproteobacteria</taxon>
        <taxon>Acetobacterales</taxon>
        <taxon>Acetobacteraceae</taxon>
        <taxon>Nguyenibacter</taxon>
    </lineage>
</organism>
<comment type="similarity">
    <text evidence="2">Belongs to the RecX family.</text>
</comment>
<keyword evidence="8" id="KW-1185">Reference proteome</keyword>
<sequence>MTERTAWRETARDRARPVAPAPDRAALRAAALAHLARFGTTSAGLRQVLERQVQRWGRRAASAGLPSEDVAAQLARALDDIAPVVRDMADLGAVDDAAFAQSRARSLTRTGRSRRAVEAHLAARGVAGDLAETVLDDALGARGGEGRDTELAAALVFARRRRAGPFAPPCDAEPAGEAESGQAAEAAARRRRLVLEAMARAGFGRAVAEAALDMDPAEAEDRIIRMKSA</sequence>
<dbReference type="EMBL" id="CP152276">
    <property type="protein sequence ID" value="XAE42250.1"/>
    <property type="molecule type" value="Genomic_DNA"/>
</dbReference>
<protein>
    <recommendedName>
        <fullName evidence="3">Regulatory protein RecX</fullName>
    </recommendedName>
</protein>
<evidence type="ECO:0000256" key="3">
    <source>
        <dbReference type="ARBA" id="ARBA00018111"/>
    </source>
</evidence>
<dbReference type="InterPro" id="IPR053924">
    <property type="entry name" value="RecX_HTH_2nd"/>
</dbReference>
<feature type="domain" description="RecX second three-helical" evidence="6">
    <location>
        <begin position="95"/>
        <end position="135"/>
    </location>
</feature>
<accession>A0ABZ3D3M6</accession>
<dbReference type="InterPro" id="IPR036388">
    <property type="entry name" value="WH-like_DNA-bd_sf"/>
</dbReference>
<evidence type="ECO:0000259" key="6">
    <source>
        <dbReference type="Pfam" id="PF02631"/>
    </source>
</evidence>
<dbReference type="RefSeq" id="WP_342628033.1">
    <property type="nucleotide sequence ID" value="NZ_CP152276.1"/>
</dbReference>
<evidence type="ECO:0000256" key="2">
    <source>
        <dbReference type="ARBA" id="ARBA00009695"/>
    </source>
</evidence>
<evidence type="ECO:0000256" key="1">
    <source>
        <dbReference type="ARBA" id="ARBA00004496"/>
    </source>
</evidence>
<feature type="region of interest" description="Disordered" evidence="5">
    <location>
        <begin position="1"/>
        <end position="20"/>
    </location>
</feature>
<name>A0ABZ3D3M6_9PROT</name>
<proteinExistence type="inferred from homology"/>
<keyword evidence="4" id="KW-0963">Cytoplasm</keyword>
<reference evidence="7 8" key="1">
    <citation type="submission" date="2024-04" db="EMBL/GenBank/DDBJ databases">
        <title>Complete genome sequence of Nguyenibacter vanlangesis HBCM-1154, a strain capable of nitrogen fixation, IAA production, and phosphorus solubilization isolated from sugarcane soil.</title>
        <authorList>
            <person name="MY HANH P."/>
        </authorList>
    </citation>
    <scope>NUCLEOTIDE SEQUENCE [LARGE SCALE GENOMIC DNA]</scope>
    <source>
        <strain evidence="7 8">HBCM 1154</strain>
    </source>
</reference>
<dbReference type="Gene3D" id="1.10.10.10">
    <property type="entry name" value="Winged helix-like DNA-binding domain superfamily/Winged helix DNA-binding domain"/>
    <property type="match status" value="1"/>
</dbReference>
<dbReference type="Pfam" id="PF02631">
    <property type="entry name" value="RecX_HTH2"/>
    <property type="match status" value="1"/>
</dbReference>
<feature type="compositionally biased region" description="Basic and acidic residues" evidence="5">
    <location>
        <begin position="1"/>
        <end position="16"/>
    </location>
</feature>
<evidence type="ECO:0000313" key="7">
    <source>
        <dbReference type="EMBL" id="XAE42250.1"/>
    </source>
</evidence>
<evidence type="ECO:0000313" key="8">
    <source>
        <dbReference type="Proteomes" id="UP001449795"/>
    </source>
</evidence>
<comment type="subcellular location">
    <subcellularLocation>
        <location evidence="1">Cytoplasm</location>
    </subcellularLocation>
</comment>